<dbReference type="GO" id="GO:0003676">
    <property type="term" value="F:nucleic acid binding"/>
    <property type="evidence" value="ECO:0007669"/>
    <property type="project" value="InterPro"/>
</dbReference>
<evidence type="ECO:0000313" key="3">
    <source>
        <dbReference type="Proteomes" id="UP001139308"/>
    </source>
</evidence>
<dbReference type="PANTHER" id="PTHR30231:SF41">
    <property type="entry name" value="DNA POLYMERASE III SUBUNIT EPSILON"/>
    <property type="match status" value="1"/>
</dbReference>
<dbReference type="InterPro" id="IPR036397">
    <property type="entry name" value="RNaseH_sf"/>
</dbReference>
<keyword evidence="2" id="KW-0378">Hydrolase</keyword>
<dbReference type="Gene3D" id="3.30.420.10">
    <property type="entry name" value="Ribonuclease H-like superfamily/Ribonuclease H"/>
    <property type="match status" value="1"/>
</dbReference>
<organism evidence="2 3">
    <name type="scientific">Paraburkholderia tagetis</name>
    <dbReference type="NCBI Taxonomy" id="2913261"/>
    <lineage>
        <taxon>Bacteria</taxon>
        <taxon>Pseudomonadati</taxon>
        <taxon>Pseudomonadota</taxon>
        <taxon>Betaproteobacteria</taxon>
        <taxon>Burkholderiales</taxon>
        <taxon>Burkholderiaceae</taxon>
        <taxon>Paraburkholderia</taxon>
    </lineage>
</organism>
<evidence type="ECO:0000313" key="2">
    <source>
        <dbReference type="EMBL" id="MCG5072235.1"/>
    </source>
</evidence>
<accession>A0A9X1UDM2</accession>
<dbReference type="PANTHER" id="PTHR30231">
    <property type="entry name" value="DNA POLYMERASE III SUBUNIT EPSILON"/>
    <property type="match status" value="1"/>
</dbReference>
<dbReference type="SUPFAM" id="SSF53098">
    <property type="entry name" value="Ribonuclease H-like"/>
    <property type="match status" value="1"/>
</dbReference>
<keyword evidence="3" id="KW-1185">Reference proteome</keyword>
<dbReference type="Pfam" id="PF00929">
    <property type="entry name" value="RNase_T"/>
    <property type="match status" value="1"/>
</dbReference>
<dbReference type="GO" id="GO:0005829">
    <property type="term" value="C:cytosol"/>
    <property type="evidence" value="ECO:0007669"/>
    <property type="project" value="TreeGrafter"/>
</dbReference>
<dbReference type="RefSeq" id="WP_238461986.1">
    <property type="nucleotide sequence ID" value="NZ_JAKLJA010000001.1"/>
</dbReference>
<dbReference type="InterPro" id="IPR012337">
    <property type="entry name" value="RNaseH-like_sf"/>
</dbReference>
<keyword evidence="2" id="KW-0540">Nuclease</keyword>
<dbReference type="GO" id="GO:0008408">
    <property type="term" value="F:3'-5' exonuclease activity"/>
    <property type="evidence" value="ECO:0007669"/>
    <property type="project" value="TreeGrafter"/>
</dbReference>
<gene>
    <name evidence="2" type="ORF">L5014_02470</name>
</gene>
<dbReference type="GO" id="GO:0045004">
    <property type="term" value="P:DNA replication proofreading"/>
    <property type="evidence" value="ECO:0007669"/>
    <property type="project" value="TreeGrafter"/>
</dbReference>
<dbReference type="InterPro" id="IPR013520">
    <property type="entry name" value="Ribonucl_H"/>
</dbReference>
<name>A0A9X1UDM2_9BURK</name>
<sequence length="205" mass="22777">MELILFYDTETNGVPQWNLPSEDPSQPHVTQLAAELCDERNGNVIASMDVLIKPTGWTIPAELEELTGITTARAVSEGIPLTDALRQFTDLWKRCTMRVAHNESFDARMLRIEYFRELDADDPFHDEWKAGAAFCTQGRSTKIINLPPTAKMLAAGRKHAKSPNLGEAYKFFTGNDLVGAHNAAVDLAACRDVYYGIKRHAVKAA</sequence>
<comment type="caution">
    <text evidence="2">The sequence shown here is derived from an EMBL/GenBank/DDBJ whole genome shotgun (WGS) entry which is preliminary data.</text>
</comment>
<keyword evidence="2" id="KW-0269">Exonuclease</keyword>
<reference evidence="2" key="1">
    <citation type="submission" date="2022-01" db="EMBL/GenBank/DDBJ databases">
        <title>Genome sequence and assembly of Parabukholderia sp. RG36.</title>
        <authorList>
            <person name="Chhetri G."/>
        </authorList>
    </citation>
    <scope>NUCLEOTIDE SEQUENCE</scope>
    <source>
        <strain evidence="2">RG36</strain>
    </source>
</reference>
<dbReference type="EMBL" id="JAKLJA010000001">
    <property type="protein sequence ID" value="MCG5072235.1"/>
    <property type="molecule type" value="Genomic_DNA"/>
</dbReference>
<dbReference type="CDD" id="cd06127">
    <property type="entry name" value="DEDDh"/>
    <property type="match status" value="1"/>
</dbReference>
<feature type="domain" description="Exonuclease" evidence="1">
    <location>
        <begin position="6"/>
        <end position="139"/>
    </location>
</feature>
<proteinExistence type="predicted"/>
<protein>
    <submittedName>
        <fullName evidence="2">3'-5' exonuclease</fullName>
    </submittedName>
</protein>
<dbReference type="AlphaFoldDB" id="A0A9X1UDM2"/>
<dbReference type="Proteomes" id="UP001139308">
    <property type="component" value="Unassembled WGS sequence"/>
</dbReference>
<evidence type="ECO:0000259" key="1">
    <source>
        <dbReference type="Pfam" id="PF00929"/>
    </source>
</evidence>